<organism evidence="1 2">
    <name type="scientific">Trifolium medium</name>
    <dbReference type="NCBI Taxonomy" id="97028"/>
    <lineage>
        <taxon>Eukaryota</taxon>
        <taxon>Viridiplantae</taxon>
        <taxon>Streptophyta</taxon>
        <taxon>Embryophyta</taxon>
        <taxon>Tracheophyta</taxon>
        <taxon>Spermatophyta</taxon>
        <taxon>Magnoliopsida</taxon>
        <taxon>eudicotyledons</taxon>
        <taxon>Gunneridae</taxon>
        <taxon>Pentapetalae</taxon>
        <taxon>rosids</taxon>
        <taxon>fabids</taxon>
        <taxon>Fabales</taxon>
        <taxon>Fabaceae</taxon>
        <taxon>Papilionoideae</taxon>
        <taxon>50 kb inversion clade</taxon>
        <taxon>NPAAA clade</taxon>
        <taxon>Hologalegina</taxon>
        <taxon>IRL clade</taxon>
        <taxon>Trifolieae</taxon>
        <taxon>Trifolium</taxon>
    </lineage>
</organism>
<feature type="non-terminal residue" evidence="1">
    <location>
        <position position="1"/>
    </location>
</feature>
<name>A0A392W3B1_9FABA</name>
<reference evidence="1 2" key="1">
    <citation type="journal article" date="2018" name="Front. Plant Sci.">
        <title>Red Clover (Trifolium pratense) and Zigzag Clover (T. medium) - A Picture of Genomic Similarities and Differences.</title>
        <authorList>
            <person name="Dluhosova J."/>
            <person name="Istvanek J."/>
            <person name="Nedelnik J."/>
            <person name="Repkova J."/>
        </authorList>
    </citation>
    <scope>NUCLEOTIDE SEQUENCE [LARGE SCALE GENOMIC DNA]</scope>
    <source>
        <strain evidence="2">cv. 10/8</strain>
        <tissue evidence="1">Leaf</tissue>
    </source>
</reference>
<dbReference type="Proteomes" id="UP000265520">
    <property type="component" value="Unassembled WGS sequence"/>
</dbReference>
<comment type="caution">
    <text evidence="1">The sequence shown here is derived from an EMBL/GenBank/DDBJ whole genome shotgun (WGS) entry which is preliminary data.</text>
</comment>
<proteinExistence type="predicted"/>
<dbReference type="AlphaFoldDB" id="A0A392W3B1"/>
<dbReference type="EMBL" id="LXQA011350585">
    <property type="protein sequence ID" value="MCI94223.1"/>
    <property type="molecule type" value="Genomic_DNA"/>
</dbReference>
<evidence type="ECO:0000313" key="2">
    <source>
        <dbReference type="Proteomes" id="UP000265520"/>
    </source>
</evidence>
<evidence type="ECO:0000313" key="1">
    <source>
        <dbReference type="EMBL" id="MCI94223.1"/>
    </source>
</evidence>
<sequence length="27" mass="2859">RWLSDLGDGGVRCSGWVVVMVGGVVVR</sequence>
<keyword evidence="2" id="KW-1185">Reference proteome</keyword>
<accession>A0A392W3B1</accession>
<protein>
    <submittedName>
        <fullName evidence="1">Uncharacterized protein</fullName>
    </submittedName>
</protein>